<reference evidence="3 4" key="1">
    <citation type="submission" date="2019-07" db="EMBL/GenBank/DDBJ databases">
        <title>Novel species of Flavobacterium.</title>
        <authorList>
            <person name="Liu Q."/>
            <person name="Xin Y.-H."/>
        </authorList>
    </citation>
    <scope>NUCLEOTIDE SEQUENCE [LARGE SCALE GENOMIC DNA]</scope>
    <source>
        <strain evidence="3 4">LB1R34</strain>
    </source>
</reference>
<sequence length="911" mass="101072">MKKILFFLVLFPILVLGQTQTENYIKTKTYKVPTATSIGTPTISQASQNVTYFDGLGRPIQQIAHQQSGTGNDLVTPITYDGFGRQEIEYLPYVPTTAASLDYKSTALTDVMNFAPYSGQNPLSKKLFESSPLNRVLKQAAPGADWAMGLGHEIKLDYQTNVANEVKQFAVTTTWNATSGIFDIALIDNGTYLASQLYKTVTYDENTAATPSEANGSTVEFKNKEGQVVLKRTYDNLIKHDTYYVYDQYGNLTYVLPPLVTAPATQLDDLAYQYKYDARNRLVEKKLPGKQWEYIVYDKLDRVVATGPAFSPFSDTAAGVVGWMITKYDVFNRPVYTGWEQATTVTSTGRATKQTTINGLATISESKTTTATTIDAIAGVAYYSNAVVPTTFKLLTVNYYDDYAFFSFSPAISYTTPVAYNNSTLKPKGLPTGSWVRVLTTQASTTAESSCILYDAKARPVRTFATNYLGGYTQIDSNLEPFSGRLNYTETRHKRLSTDTELYTKDSYTYTAQDRIATHTHQIGTGTPQLLAANTYDELGQLIAKKVGGTDVTGATGLQKVDYTYNIRGWLTGINDINNLNQGTDPKDLFGFKINYNKVEGDATKANKLYNGNIAETYWSSGSDGVGTIRAYGYKYDNLNRLKDATYQKPGNANPVPKSYDENLTYDKNGNILSLLRNGDLDGALPPNKIDNLVYTYASSSNKLLSVLDSNNNTSGFKDGNTTGDDYTYDSNGNMISDKNKNITAIVYNHLNLPTKITFATKGTVDFYNIIYNALGQKVAKVVTKYIGRGSAVTTTDYLQGYQYSNTRTDYGPVAAKLQFFPTAEGYVDCSSGNFNYIYNYTDHLGNVRVSYEKDATTGSLKIIDENNYYPFGLKHSGYNPIAPTPSYKYRYNSKEFQDELSLNLYDYGAR</sequence>
<dbReference type="Gene3D" id="2.180.10.10">
    <property type="entry name" value="RHS repeat-associated core"/>
    <property type="match status" value="1"/>
</dbReference>
<proteinExistence type="predicted"/>
<protein>
    <submittedName>
        <fullName evidence="3">Type IV secretion protein Rhs</fullName>
    </submittedName>
</protein>
<dbReference type="OrthoDB" id="2972467at2"/>
<keyword evidence="1" id="KW-0732">Signal</keyword>
<evidence type="ECO:0000313" key="4">
    <source>
        <dbReference type="Proteomes" id="UP000316371"/>
    </source>
</evidence>
<dbReference type="Proteomes" id="UP000316371">
    <property type="component" value="Unassembled WGS sequence"/>
</dbReference>
<feature type="domain" description="DUF6443" evidence="2">
    <location>
        <begin position="26"/>
        <end position="160"/>
    </location>
</feature>
<gene>
    <name evidence="3" type="ORF">FNW21_15885</name>
</gene>
<feature type="chain" id="PRO_5021865265" evidence="1">
    <location>
        <begin position="18"/>
        <end position="911"/>
    </location>
</feature>
<dbReference type="InterPro" id="IPR045619">
    <property type="entry name" value="DUF6443"/>
</dbReference>
<keyword evidence="4" id="KW-1185">Reference proteome</keyword>
<evidence type="ECO:0000256" key="1">
    <source>
        <dbReference type="SAM" id="SignalP"/>
    </source>
</evidence>
<feature type="non-terminal residue" evidence="3">
    <location>
        <position position="911"/>
    </location>
</feature>
<name>A0A553DPN0_9FLAO</name>
<dbReference type="RefSeq" id="WP_144257731.1">
    <property type="nucleotide sequence ID" value="NZ_VJZT01000038.1"/>
</dbReference>
<dbReference type="Pfam" id="PF20041">
    <property type="entry name" value="DUF6443"/>
    <property type="match status" value="1"/>
</dbReference>
<accession>A0A553DPN0</accession>
<feature type="signal peptide" evidence="1">
    <location>
        <begin position="1"/>
        <end position="17"/>
    </location>
</feature>
<dbReference type="EMBL" id="VJZT01000038">
    <property type="protein sequence ID" value="TRX34732.1"/>
    <property type="molecule type" value="Genomic_DNA"/>
</dbReference>
<dbReference type="AlphaFoldDB" id="A0A553DPN0"/>
<evidence type="ECO:0000259" key="2">
    <source>
        <dbReference type="Pfam" id="PF20041"/>
    </source>
</evidence>
<comment type="caution">
    <text evidence="3">The sequence shown here is derived from an EMBL/GenBank/DDBJ whole genome shotgun (WGS) entry which is preliminary data.</text>
</comment>
<organism evidence="3 4">
    <name type="scientific">Flavobacterium restrictum</name>
    <dbReference type="NCBI Taxonomy" id="2594428"/>
    <lineage>
        <taxon>Bacteria</taxon>
        <taxon>Pseudomonadati</taxon>
        <taxon>Bacteroidota</taxon>
        <taxon>Flavobacteriia</taxon>
        <taxon>Flavobacteriales</taxon>
        <taxon>Flavobacteriaceae</taxon>
        <taxon>Flavobacterium</taxon>
    </lineage>
</organism>
<evidence type="ECO:0000313" key="3">
    <source>
        <dbReference type="EMBL" id="TRX34732.1"/>
    </source>
</evidence>